<evidence type="ECO:0000313" key="2">
    <source>
        <dbReference type="Proteomes" id="UP000250043"/>
    </source>
</evidence>
<dbReference type="OrthoDB" id="16851at2759"/>
<sequence length="399" mass="43762">MSNKRKLSSLLSLEQADVACRGIPPLEKPAQKIRRMDKGNDDEASLSDLLDFSQLSSTTAIHDRFEEIASTLLLDFRIVIDTPGKRHEYEILELEFYLRKPGCHEDPFTHASEEQRRSGQWYFHAVPRRAGKASPATAAGGYRGGSRKGVDLTLGSSSAVVSRHFATATSEPANFDSHPGLRGGVLLRTVRRVSDAKVISGPSLLVDEVLRASGASTISELVRTMWNGDISAFSGRSPDRTSQKRATMFLEYALRDRNTTAPRVFSSPRIGLDLSHSEIPPDSLDHPRIQFINRPYRYFTHPHLLTANGRGHTFLGVYNALRDGSTSGYDICEETAKITGLKLSTVEKYSRDVNAGLEHGALASFIGKAGKGAGATPSTFLRMMGTLERVGADSLFQNP</sequence>
<reference evidence="1 2" key="1">
    <citation type="submission" date="2016-07" db="EMBL/GenBank/DDBJ databases">
        <title>Draft genome of the white-rot fungus Obba rivulosa 3A-2.</title>
        <authorList>
            <consortium name="DOE Joint Genome Institute"/>
            <person name="Miettinen O."/>
            <person name="Riley R."/>
            <person name="Acob R."/>
            <person name="Barry K."/>
            <person name="Cullen D."/>
            <person name="De Vries R."/>
            <person name="Hainaut M."/>
            <person name="Hatakka A."/>
            <person name="Henrissat B."/>
            <person name="Hilden K."/>
            <person name="Kuo R."/>
            <person name="Labutti K."/>
            <person name="Lipzen A."/>
            <person name="Makela M.R."/>
            <person name="Sandor L."/>
            <person name="Spatafora J.W."/>
            <person name="Grigoriev I.V."/>
            <person name="Hibbett D.S."/>
        </authorList>
    </citation>
    <scope>NUCLEOTIDE SEQUENCE [LARGE SCALE GENOMIC DNA]</scope>
    <source>
        <strain evidence="1 2">3A-2</strain>
    </source>
</reference>
<dbReference type="AlphaFoldDB" id="A0A8E2AXI6"/>
<keyword evidence="2" id="KW-1185">Reference proteome</keyword>
<evidence type="ECO:0000313" key="1">
    <source>
        <dbReference type="EMBL" id="OCH89999.1"/>
    </source>
</evidence>
<protein>
    <submittedName>
        <fullName evidence="1">Uncharacterized protein</fullName>
    </submittedName>
</protein>
<name>A0A8E2AXI6_9APHY</name>
<organism evidence="1 2">
    <name type="scientific">Obba rivulosa</name>
    <dbReference type="NCBI Taxonomy" id="1052685"/>
    <lineage>
        <taxon>Eukaryota</taxon>
        <taxon>Fungi</taxon>
        <taxon>Dikarya</taxon>
        <taxon>Basidiomycota</taxon>
        <taxon>Agaricomycotina</taxon>
        <taxon>Agaricomycetes</taxon>
        <taxon>Polyporales</taxon>
        <taxon>Gelatoporiaceae</taxon>
        <taxon>Obba</taxon>
    </lineage>
</organism>
<dbReference type="Proteomes" id="UP000250043">
    <property type="component" value="Unassembled WGS sequence"/>
</dbReference>
<accession>A0A8E2AXI6</accession>
<proteinExistence type="predicted"/>
<dbReference type="EMBL" id="KV722414">
    <property type="protein sequence ID" value="OCH89999.1"/>
    <property type="molecule type" value="Genomic_DNA"/>
</dbReference>
<gene>
    <name evidence="1" type="ORF">OBBRIDRAFT_793711</name>
</gene>